<protein>
    <recommendedName>
        <fullName evidence="3">Nephrocystin 3-like N-terminal domain-containing protein</fullName>
    </recommendedName>
</protein>
<dbReference type="SUPFAM" id="SSF53167">
    <property type="entry name" value="Purine and uridine phosphorylases"/>
    <property type="match status" value="1"/>
</dbReference>
<dbReference type="Gene3D" id="3.40.50.1580">
    <property type="entry name" value="Nucleoside phosphorylase domain"/>
    <property type="match status" value="1"/>
</dbReference>
<dbReference type="EMBL" id="JH650999">
    <property type="protein sequence ID" value="EXA32213.1"/>
    <property type="molecule type" value="Genomic_DNA"/>
</dbReference>
<dbReference type="Proteomes" id="UP000030751">
    <property type="component" value="Unassembled WGS sequence"/>
</dbReference>
<dbReference type="InterPro" id="IPR035994">
    <property type="entry name" value="Nucleoside_phosphorylase_sf"/>
</dbReference>
<name>W9NHF8_FUSOX</name>
<gene>
    <name evidence="4" type="ORF">FOVG_16584</name>
</gene>
<feature type="domain" description="Nephrocystin 3-like N-terminal" evidence="3">
    <location>
        <begin position="379"/>
        <end position="540"/>
    </location>
</feature>
<dbReference type="SUPFAM" id="SSF52540">
    <property type="entry name" value="P-loop containing nucleoside triphosphate hydrolases"/>
    <property type="match status" value="1"/>
</dbReference>
<keyword evidence="1" id="KW-0677">Repeat</keyword>
<dbReference type="OrthoDB" id="1577640at2759"/>
<dbReference type="InterPro" id="IPR056884">
    <property type="entry name" value="NPHP3-like_N"/>
</dbReference>
<organism evidence="4">
    <name type="scientific">Fusarium oxysporum f. sp. pisi HDV247</name>
    <dbReference type="NCBI Taxonomy" id="1080344"/>
    <lineage>
        <taxon>Eukaryota</taxon>
        <taxon>Fungi</taxon>
        <taxon>Dikarya</taxon>
        <taxon>Ascomycota</taxon>
        <taxon>Pezizomycotina</taxon>
        <taxon>Sordariomycetes</taxon>
        <taxon>Hypocreomycetidae</taxon>
        <taxon>Hypocreales</taxon>
        <taxon>Nectriaceae</taxon>
        <taxon>Fusarium</taxon>
        <taxon>Fusarium oxysporum species complex</taxon>
    </lineage>
</organism>
<reference evidence="4" key="2">
    <citation type="submission" date="2012-05" db="EMBL/GenBank/DDBJ databases">
        <title>Annotation of the Genome Sequence of Fusarium oxysporum HDV247.</title>
        <authorList>
            <consortium name="The Broad Institute Genomics Platform"/>
            <person name="Ma L.-J."/>
            <person name="Corby-Kistler H."/>
            <person name="Broz K."/>
            <person name="Gale L.R."/>
            <person name="Jonkers W."/>
            <person name="O'Donnell K."/>
            <person name="Ploetz R."/>
            <person name="Steinberg C."/>
            <person name="Schwartz D.C."/>
            <person name="VanEtten H."/>
            <person name="Zhou S."/>
            <person name="Young S.K."/>
            <person name="Zeng Q."/>
            <person name="Gargeya S."/>
            <person name="Fitzgerald M."/>
            <person name="Abouelleil A."/>
            <person name="Alvarado L."/>
            <person name="Chapman S.B."/>
            <person name="Gainer-Dewar J."/>
            <person name="Goldberg J."/>
            <person name="Griggs A."/>
            <person name="Gujja S."/>
            <person name="Hansen M."/>
            <person name="Howarth C."/>
            <person name="Imamovic A."/>
            <person name="Ireland A."/>
            <person name="Larimer J."/>
            <person name="McCowan C."/>
            <person name="Murphy C."/>
            <person name="Pearson M."/>
            <person name="Poon T.W."/>
            <person name="Priest M."/>
            <person name="Roberts A."/>
            <person name="Saif S."/>
            <person name="Shea T."/>
            <person name="Sykes S."/>
            <person name="Wortman J."/>
            <person name="Nusbaum C."/>
            <person name="Birren B."/>
        </authorList>
    </citation>
    <scope>NUCLEOTIDE SEQUENCE</scope>
    <source>
        <strain evidence="4">HDV247</strain>
    </source>
</reference>
<reference evidence="4" key="1">
    <citation type="submission" date="2011-10" db="EMBL/GenBank/DDBJ databases">
        <title>The Genome Sequence of Fusarium oxysporum HDV247.</title>
        <authorList>
            <consortium name="The Broad Institute Genome Sequencing Platform"/>
            <person name="Ma L.-J."/>
            <person name="Gale L.R."/>
            <person name="Schwartz D.C."/>
            <person name="Zhou S."/>
            <person name="Corby-Kistler H."/>
            <person name="Young S.K."/>
            <person name="Zeng Q."/>
            <person name="Gargeya S."/>
            <person name="Fitzgerald M."/>
            <person name="Haas B."/>
            <person name="Abouelleil A."/>
            <person name="Alvarado L."/>
            <person name="Arachchi H.M."/>
            <person name="Berlin A."/>
            <person name="Brown A."/>
            <person name="Chapman S.B."/>
            <person name="Chen Z."/>
            <person name="Dunbar C."/>
            <person name="Freedman E."/>
            <person name="Gearin G."/>
            <person name="Goldberg J."/>
            <person name="Griggs A."/>
            <person name="Gujja S."/>
            <person name="Heiman D."/>
            <person name="Howarth C."/>
            <person name="Larson L."/>
            <person name="Lui A."/>
            <person name="MacDonald P.J.P."/>
            <person name="Montmayeur A."/>
            <person name="Murphy C."/>
            <person name="Neiman D."/>
            <person name="Pearson M."/>
            <person name="Priest M."/>
            <person name="Roberts A."/>
            <person name="Saif S."/>
            <person name="Shea T."/>
            <person name="Shenoy N."/>
            <person name="Sisk P."/>
            <person name="Stolte C."/>
            <person name="Sykes S."/>
            <person name="Wortman J."/>
            <person name="Nusbaum C."/>
            <person name="Birren B."/>
        </authorList>
    </citation>
    <scope>NUCLEOTIDE SEQUENCE [LARGE SCALE GENOMIC DNA]</scope>
    <source>
        <strain evidence="4">HDV247</strain>
    </source>
</reference>
<dbReference type="GO" id="GO:0003824">
    <property type="term" value="F:catalytic activity"/>
    <property type="evidence" value="ECO:0007669"/>
    <property type="project" value="InterPro"/>
</dbReference>
<sequence length="600" mass="67085">MANPQDYTVGWICALTAEFVAAQAFLDEEHEGPREVAQNDNNNYALGRIGSHNIVIAVLPDKEYGTAVAAAVARDMLGSFPNIRIGLLVGVGGGAPSPKHDIRLGDIVVSSRDGGKGGVFQYDFGKTIQNQSFQETGFLDQPPTVLRTAVNALKGRYDLKGHRLNDNVDMALKNIKKRKKYSRPPVSSDRLYRSDITHPSNSSEGCSVVCGDDSAHILTRAERDEEDDNPAIHYGLIASANQLMRDALVRDKLAAEKGVLCFEMEAAGLMSHFPCLVIRGICDYSDSHKNKEWQGYAAMTAAAYAKDLLYRIAPTQVETQKRIGEVIADLENELLATSRKTDTIILHQRTQQHRDILDWLTPVDHGPQQSDYFGRRQPGTGQWLLDTMEFRTWRDTCGQTLFCPGIPGAGKTIITSIVVDNLETLFGADRDVGIAYIYYNFRRQNEQTAKELLTSLLKQLVQSMPIFPESVKSLYDKHKDKRSRPSLEEISSTLQSTASLYSRVFFLIDALDECRAYDDSRVTFLTEIFKFPANIFATSRFIPNIMESFKDSITLEIRARDEDVRRYVHSNISRLPASIRRSPELQTEVTRAIVDSVGGM</sequence>
<proteinExistence type="predicted"/>
<accession>W9NHF8</accession>
<dbReference type="Pfam" id="PF24883">
    <property type="entry name" value="NPHP3_N"/>
    <property type="match status" value="1"/>
</dbReference>
<dbReference type="PANTHER" id="PTHR46082">
    <property type="entry name" value="ATP/GTP-BINDING PROTEIN-RELATED"/>
    <property type="match status" value="1"/>
</dbReference>
<dbReference type="HOGENOM" id="CLU_000288_34_13_1"/>
<evidence type="ECO:0000256" key="1">
    <source>
        <dbReference type="ARBA" id="ARBA00022737"/>
    </source>
</evidence>
<dbReference type="GO" id="GO:0009116">
    <property type="term" value="P:nucleoside metabolic process"/>
    <property type="evidence" value="ECO:0007669"/>
    <property type="project" value="InterPro"/>
</dbReference>
<evidence type="ECO:0000256" key="2">
    <source>
        <dbReference type="SAM" id="MobiDB-lite"/>
    </source>
</evidence>
<dbReference type="InterPro" id="IPR053137">
    <property type="entry name" value="NLR-like"/>
</dbReference>
<dbReference type="Gene3D" id="3.40.50.300">
    <property type="entry name" value="P-loop containing nucleotide triphosphate hydrolases"/>
    <property type="match status" value="1"/>
</dbReference>
<evidence type="ECO:0000313" key="4">
    <source>
        <dbReference type="EMBL" id="EXA32213.1"/>
    </source>
</evidence>
<dbReference type="AlphaFoldDB" id="W9NHF8"/>
<dbReference type="InterPro" id="IPR027417">
    <property type="entry name" value="P-loop_NTPase"/>
</dbReference>
<feature type="region of interest" description="Disordered" evidence="2">
    <location>
        <begin position="179"/>
        <end position="204"/>
    </location>
</feature>
<evidence type="ECO:0000259" key="3">
    <source>
        <dbReference type="Pfam" id="PF24883"/>
    </source>
</evidence>
<dbReference type="PANTHER" id="PTHR46082:SF11">
    <property type="entry name" value="AAA+ ATPASE DOMAIN-CONTAINING PROTEIN-RELATED"/>
    <property type="match status" value="1"/>
</dbReference>